<dbReference type="Pfam" id="PF08541">
    <property type="entry name" value="ACP_syn_III_C"/>
    <property type="match status" value="1"/>
</dbReference>
<dbReference type="InterPro" id="IPR016039">
    <property type="entry name" value="Thiolase-like"/>
</dbReference>
<evidence type="ECO:0000313" key="14">
    <source>
        <dbReference type="EMBL" id="CAK7327177.1"/>
    </source>
</evidence>
<keyword evidence="4 10" id="KW-0808">Transferase</keyword>
<feature type="domain" description="FAE" evidence="12">
    <location>
        <begin position="99"/>
        <end position="388"/>
    </location>
</feature>
<evidence type="ECO:0000256" key="2">
    <source>
        <dbReference type="ARBA" id="ARBA00005194"/>
    </source>
</evidence>
<evidence type="ECO:0000259" key="12">
    <source>
        <dbReference type="Pfam" id="PF08392"/>
    </source>
</evidence>
<comment type="catalytic activity">
    <reaction evidence="9">
        <text>a very-long-chain acyl-CoA + malonyl-CoA + H(+) = a very-long-chain 3-oxoacyl-CoA + CO2 + CoA</text>
        <dbReference type="Rhea" id="RHEA:32727"/>
        <dbReference type="ChEBI" id="CHEBI:15378"/>
        <dbReference type="ChEBI" id="CHEBI:16526"/>
        <dbReference type="ChEBI" id="CHEBI:57287"/>
        <dbReference type="ChEBI" id="CHEBI:57384"/>
        <dbReference type="ChEBI" id="CHEBI:90725"/>
        <dbReference type="ChEBI" id="CHEBI:90736"/>
        <dbReference type="EC" id="2.3.1.199"/>
    </reaction>
</comment>
<comment type="subcellular location">
    <subcellularLocation>
        <location evidence="1">Membrane</location>
    </subcellularLocation>
</comment>
<keyword evidence="8 10" id="KW-0012">Acyltransferase</keyword>
<keyword evidence="7 11" id="KW-0472">Membrane</keyword>
<evidence type="ECO:0000256" key="10">
    <source>
        <dbReference type="PIRNR" id="PIRNR036417"/>
    </source>
</evidence>
<dbReference type="EMBL" id="CAWUPB010000851">
    <property type="protein sequence ID" value="CAK7327177.1"/>
    <property type="molecule type" value="Genomic_DNA"/>
</dbReference>
<feature type="transmembrane region" description="Helical" evidence="11">
    <location>
        <begin position="45"/>
        <end position="66"/>
    </location>
</feature>
<dbReference type="PANTHER" id="PTHR31561">
    <property type="entry name" value="3-KETOACYL-COA SYNTHASE"/>
    <property type="match status" value="1"/>
</dbReference>
<organism evidence="14 15">
    <name type="scientific">Dovyalis caffra</name>
    <dbReference type="NCBI Taxonomy" id="77055"/>
    <lineage>
        <taxon>Eukaryota</taxon>
        <taxon>Viridiplantae</taxon>
        <taxon>Streptophyta</taxon>
        <taxon>Embryophyta</taxon>
        <taxon>Tracheophyta</taxon>
        <taxon>Spermatophyta</taxon>
        <taxon>Magnoliopsida</taxon>
        <taxon>eudicotyledons</taxon>
        <taxon>Gunneridae</taxon>
        <taxon>Pentapetalae</taxon>
        <taxon>rosids</taxon>
        <taxon>fabids</taxon>
        <taxon>Malpighiales</taxon>
        <taxon>Salicaceae</taxon>
        <taxon>Flacourtieae</taxon>
        <taxon>Dovyalis</taxon>
    </lineage>
</organism>
<name>A0AAV1QZK4_9ROSI</name>
<dbReference type="GO" id="GO:0016020">
    <property type="term" value="C:membrane"/>
    <property type="evidence" value="ECO:0007669"/>
    <property type="project" value="UniProtKB-SubCell"/>
</dbReference>
<gene>
    <name evidence="14" type="ORF">DCAF_LOCUS4884</name>
</gene>
<evidence type="ECO:0000256" key="5">
    <source>
        <dbReference type="ARBA" id="ARBA00022692"/>
    </source>
</evidence>
<evidence type="ECO:0000256" key="4">
    <source>
        <dbReference type="ARBA" id="ARBA00022679"/>
    </source>
</evidence>
<comment type="pathway">
    <text evidence="2 10">Lipid metabolism; fatty acid biosynthesis.</text>
</comment>
<comment type="caution">
    <text evidence="14">The sequence shown here is derived from an EMBL/GenBank/DDBJ whole genome shotgun (WGS) entry which is preliminary data.</text>
</comment>
<protein>
    <recommendedName>
        <fullName evidence="10">3-ketoacyl-CoA synthase</fullName>
        <ecNumber evidence="10">2.3.1.-</ecNumber>
    </recommendedName>
</protein>
<dbReference type="PIRSF" id="PIRSF036417">
    <property type="entry name" value="3-ktacl-CoA_syn"/>
    <property type="match status" value="1"/>
</dbReference>
<keyword evidence="15" id="KW-1185">Reference proteome</keyword>
<feature type="transmembrane region" description="Helical" evidence="11">
    <location>
        <begin position="78"/>
        <end position="101"/>
    </location>
</feature>
<evidence type="ECO:0000256" key="3">
    <source>
        <dbReference type="ARBA" id="ARBA00005531"/>
    </source>
</evidence>
<evidence type="ECO:0000256" key="8">
    <source>
        <dbReference type="ARBA" id="ARBA00023315"/>
    </source>
</evidence>
<dbReference type="GO" id="GO:0006633">
    <property type="term" value="P:fatty acid biosynthetic process"/>
    <property type="evidence" value="ECO:0007669"/>
    <property type="project" value="InterPro"/>
</dbReference>
<proteinExistence type="inferred from homology"/>
<keyword evidence="6 11" id="KW-1133">Transmembrane helix</keyword>
<evidence type="ECO:0000256" key="6">
    <source>
        <dbReference type="ARBA" id="ARBA00022989"/>
    </source>
</evidence>
<dbReference type="FunFam" id="3.40.47.10:FF:000028">
    <property type="entry name" value="3-ketoacyl-CoA synthase"/>
    <property type="match status" value="1"/>
</dbReference>
<accession>A0AAV1QZK4</accession>
<reference evidence="14 15" key="1">
    <citation type="submission" date="2024-01" db="EMBL/GenBank/DDBJ databases">
        <authorList>
            <person name="Waweru B."/>
        </authorList>
    </citation>
    <scope>NUCLEOTIDE SEQUENCE [LARGE SCALE GENOMIC DNA]</scope>
</reference>
<dbReference type="Gene3D" id="3.40.47.10">
    <property type="match status" value="1"/>
</dbReference>
<comment type="similarity">
    <text evidence="3 10">Belongs to the thiolase-like superfamily. Chalcone/stilbene synthases family.</text>
</comment>
<evidence type="ECO:0000259" key="13">
    <source>
        <dbReference type="Pfam" id="PF08541"/>
    </source>
</evidence>
<dbReference type="SUPFAM" id="SSF53901">
    <property type="entry name" value="Thiolase-like"/>
    <property type="match status" value="2"/>
</dbReference>
<dbReference type="Pfam" id="PF08392">
    <property type="entry name" value="FAE1_CUT1_RppA"/>
    <property type="match status" value="1"/>
</dbReference>
<sequence length="520" mass="58698">MADERIPNLENKSVLPQPLPEMKNNNLPKFIFSVKLKYVKLGYHYLVSNAMYLMLVPLLCMILAHLSTFTVDEIWNQLIFNFVIVVLSSTSIVFTATLYFISRPRKVYLVEFSCYKPGPAHKATRELFMQLSSASEVFTEQSLAFQKKILEKSGFGEMTYAPKGLMHVPPDQSMAESWRESEMVMLGAIDDLLAKTRVKPGDIGILVVNSSLFNPTPSLSAMIVNHYKLREKILSYNLGGMGCSAGLISIDLAKDLLQVHPNSYALVVSTENITRNWYFGNDRSMLVTNCLFRLGAAAVLLSNRTFDRRRSKYQLIHTVRTHKGADDKSFNCVLQRADPDTKNVGVSLSKDLMAVAGEALKTNITTLGPLVLPMSEQLLFFATLLGRKIFKMKIKAPYIPDFKLAFEHFCIHAGGRGVLDELEKNLELTEWHMEPSRMTLYRFGNTSSSSLWYELAYSEAKGRIKKGDRVWQIGFGSGFKCNSAVWRAIRTINPAKEKNPWMDEIDEFPVRVAKVAPIVS</sequence>
<dbReference type="CDD" id="cd00831">
    <property type="entry name" value="CHS_like"/>
    <property type="match status" value="1"/>
</dbReference>
<evidence type="ECO:0000256" key="9">
    <source>
        <dbReference type="ARBA" id="ARBA00047375"/>
    </source>
</evidence>
<evidence type="ECO:0000256" key="11">
    <source>
        <dbReference type="SAM" id="Phobius"/>
    </source>
</evidence>
<dbReference type="InterPro" id="IPR013747">
    <property type="entry name" value="ACP_syn_III_C"/>
</dbReference>
<evidence type="ECO:0000256" key="7">
    <source>
        <dbReference type="ARBA" id="ARBA00023136"/>
    </source>
</evidence>
<keyword evidence="5 11" id="KW-0812">Transmembrane</keyword>
<dbReference type="Proteomes" id="UP001314170">
    <property type="component" value="Unassembled WGS sequence"/>
</dbReference>
<dbReference type="GO" id="GO:0009922">
    <property type="term" value="F:fatty acid elongase activity"/>
    <property type="evidence" value="ECO:0007669"/>
    <property type="project" value="UniProtKB-EC"/>
</dbReference>
<evidence type="ECO:0000256" key="1">
    <source>
        <dbReference type="ARBA" id="ARBA00004370"/>
    </source>
</evidence>
<feature type="domain" description="Beta-ketoacyl-[acyl-carrier-protein] synthase III C-terminal" evidence="13">
    <location>
        <begin position="407"/>
        <end position="487"/>
    </location>
</feature>
<dbReference type="InterPro" id="IPR013601">
    <property type="entry name" value="FAE1_typ3_polyketide_synth"/>
</dbReference>
<evidence type="ECO:0000313" key="15">
    <source>
        <dbReference type="Proteomes" id="UP001314170"/>
    </source>
</evidence>
<dbReference type="InterPro" id="IPR012392">
    <property type="entry name" value="3-ktacl-CoA_syn"/>
</dbReference>
<dbReference type="AlphaFoldDB" id="A0AAV1QZK4"/>
<dbReference type="EC" id="2.3.1.-" evidence="10"/>